<evidence type="ECO:0000313" key="7">
    <source>
        <dbReference type="EMBL" id="CAB5226714.1"/>
    </source>
</evidence>
<evidence type="ECO:0000313" key="4">
    <source>
        <dbReference type="EMBL" id="CAB4190261.1"/>
    </source>
</evidence>
<dbReference type="EMBL" id="LR798365">
    <property type="protein sequence ID" value="CAB5226714.1"/>
    <property type="molecule type" value="Genomic_DNA"/>
</dbReference>
<gene>
    <name evidence="3" type="ORF">UFOVP1064_16</name>
    <name evidence="4" type="ORF">UFOVP1197_47</name>
    <name evidence="5" type="ORF">UFOVP1294_43</name>
    <name evidence="6" type="ORF">UFOVP1412_46</name>
    <name evidence="7" type="ORF">UFOVP1515_25</name>
    <name evidence="1" type="ORF">UFOVP659_59</name>
    <name evidence="2" type="ORF">UFOVP885_38</name>
</gene>
<dbReference type="EMBL" id="LR797154">
    <property type="protein sequence ID" value="CAB4190261.1"/>
    <property type="molecule type" value="Genomic_DNA"/>
</dbReference>
<sequence>MTRVYPPARPCSFFEVVATYNNIKPSKGRLAAYDVRPLGRRSNQHERIIKIDENTYALWPSSHWWVDFKNLDLEDARIRAAVLWERTAKGDFIHVRNSWFNGGSISHYRFLNEVLPYGLNFHTENGKQYVIPHFALKRNYLPHDEWFGGSYEKHINNRTNNAASVALAGGEGPLTAELVYRHEGDRKFTLVSKEYAAPKKLVNLADKKALTPSIKAFKEWALVMAPMLNLKPYWLWDRNKEATSYTMAMEAHAAQNNTDERLLRDWMESNGYGKVYVMDHVSPKIVRQIVETEDHPMRVVLAKYVLDDCGYTRIADEIRRKVYDEREARAKFGTAFNYHMNRILGLVENK</sequence>
<dbReference type="EMBL" id="LR796846">
    <property type="protein sequence ID" value="CAB4169449.1"/>
    <property type="molecule type" value="Genomic_DNA"/>
</dbReference>
<proteinExistence type="predicted"/>
<reference evidence="5" key="1">
    <citation type="submission" date="2020-05" db="EMBL/GenBank/DDBJ databases">
        <authorList>
            <person name="Chiriac C."/>
            <person name="Salcher M."/>
            <person name="Ghai R."/>
            <person name="Kavagutti S V."/>
        </authorList>
    </citation>
    <scope>NUCLEOTIDE SEQUENCE</scope>
</reference>
<evidence type="ECO:0000313" key="5">
    <source>
        <dbReference type="EMBL" id="CAB4195856.1"/>
    </source>
</evidence>
<dbReference type="EMBL" id="LR797241">
    <property type="protein sequence ID" value="CAB4195856.1"/>
    <property type="molecule type" value="Genomic_DNA"/>
</dbReference>
<dbReference type="EMBL" id="LR797015">
    <property type="protein sequence ID" value="CAB4181180.1"/>
    <property type="molecule type" value="Genomic_DNA"/>
</dbReference>
<dbReference type="EMBL" id="LR796628">
    <property type="protein sequence ID" value="CAB4156365.1"/>
    <property type="molecule type" value="Genomic_DNA"/>
</dbReference>
<accession>A0A6J5RNT9</accession>
<dbReference type="EMBL" id="LR797365">
    <property type="protein sequence ID" value="CAB4210774.1"/>
    <property type="molecule type" value="Genomic_DNA"/>
</dbReference>
<evidence type="ECO:0000313" key="1">
    <source>
        <dbReference type="EMBL" id="CAB4156365.1"/>
    </source>
</evidence>
<evidence type="ECO:0000313" key="6">
    <source>
        <dbReference type="EMBL" id="CAB4210774.1"/>
    </source>
</evidence>
<protein>
    <submittedName>
        <fullName evidence="5">Uncharacterized protein</fullName>
    </submittedName>
</protein>
<evidence type="ECO:0000313" key="3">
    <source>
        <dbReference type="EMBL" id="CAB4181180.1"/>
    </source>
</evidence>
<name>A0A6J5RNT9_9CAUD</name>
<evidence type="ECO:0000313" key="2">
    <source>
        <dbReference type="EMBL" id="CAB4169449.1"/>
    </source>
</evidence>
<organism evidence="5">
    <name type="scientific">uncultured Caudovirales phage</name>
    <dbReference type="NCBI Taxonomy" id="2100421"/>
    <lineage>
        <taxon>Viruses</taxon>
        <taxon>Duplodnaviria</taxon>
        <taxon>Heunggongvirae</taxon>
        <taxon>Uroviricota</taxon>
        <taxon>Caudoviricetes</taxon>
        <taxon>Peduoviridae</taxon>
        <taxon>Maltschvirus</taxon>
        <taxon>Maltschvirus maltsch</taxon>
    </lineage>
</organism>